<sequence length="601" mass="65498">MDPIISNLVSLENVPREIIAQGATALEAYELACASGTQPVHRTRLMLVGQENAGKTSLKRALTGQGHNSREEKTDGIDTSSACSFSLGANKASWKLTVKGDETARRERLEASVDLGVLGGVESLAEEQDQAVATNLALEVLLKLRQEPGSTPDFRDTQVKEAGPSRLDSPAPNKDIIVVSSDQSSPSFTTPVATDIPAHIAKAVAEILQRKQEEDRQRSSLRPSSARPVGTCGPAGVKTSDDPTRPEGDSTVDTHVEVQSCVQGVGVTGEAQDETVVLSIWDFAGQAAYYTTHQVFLTSRAIYCIVFNLCDHLSTSAGDTQDKGTLQYLDFWMRSIHAHAAENRRNDVTNTALSPPIILVGTHRDELAPDPVGVDKMVEEKRALLQEFLVGKPYAQHVVLPMFAVENNTTTGEDPEIARLREELQRVASKQSYIGEHIPTNWLRFEQDITAQADMGVNFATYNQVTEVAANHSISKREEVCALLQFYHDLGMLVLYSGDKKSHSHNTGLTSSVSGMSNTVVLNPQWLIDMFSLVTASCPPKEKWGVLADKWTQLITQGILEDSLLPSIWPDTPDDHRSFLLGLMAKLDLVCPRLVPAGQVG</sequence>
<evidence type="ECO:0000256" key="6">
    <source>
        <dbReference type="ARBA" id="ARBA00022840"/>
    </source>
</evidence>
<dbReference type="EMBL" id="BMAT01012469">
    <property type="protein sequence ID" value="GFR92992.1"/>
    <property type="molecule type" value="Genomic_DNA"/>
</dbReference>
<dbReference type="GO" id="GO:0016301">
    <property type="term" value="F:kinase activity"/>
    <property type="evidence" value="ECO:0007669"/>
    <property type="project" value="UniProtKB-KW"/>
</dbReference>
<comment type="catalytic activity">
    <reaction evidence="8">
        <text>L-seryl-[protein] + ATP = O-phospho-L-seryl-[protein] + ADP + H(+)</text>
        <dbReference type="Rhea" id="RHEA:17989"/>
        <dbReference type="Rhea" id="RHEA-COMP:9863"/>
        <dbReference type="Rhea" id="RHEA-COMP:11604"/>
        <dbReference type="ChEBI" id="CHEBI:15378"/>
        <dbReference type="ChEBI" id="CHEBI:29999"/>
        <dbReference type="ChEBI" id="CHEBI:30616"/>
        <dbReference type="ChEBI" id="CHEBI:83421"/>
        <dbReference type="ChEBI" id="CHEBI:456216"/>
        <dbReference type="EC" id="2.7.11.1"/>
    </reaction>
</comment>
<evidence type="ECO:0000256" key="4">
    <source>
        <dbReference type="ARBA" id="ARBA00022741"/>
    </source>
</evidence>
<evidence type="ECO:0000259" key="10">
    <source>
        <dbReference type="PROSITE" id="PS51424"/>
    </source>
</evidence>
<dbReference type="InterPro" id="IPR020859">
    <property type="entry name" value="ROC"/>
</dbReference>
<dbReference type="EC" id="2.7.11.1" evidence="1"/>
<protein>
    <recommendedName>
        <fullName evidence="1">non-specific serine/threonine protein kinase</fullName>
        <ecNumber evidence="1">2.7.11.1</ecNumber>
    </recommendedName>
</protein>
<gene>
    <name evidence="11" type="ORF">ElyMa_006215000</name>
</gene>
<dbReference type="InterPro" id="IPR027417">
    <property type="entry name" value="P-loop_NTPase"/>
</dbReference>
<evidence type="ECO:0000256" key="3">
    <source>
        <dbReference type="ARBA" id="ARBA00022737"/>
    </source>
</evidence>
<feature type="region of interest" description="Disordered" evidence="9">
    <location>
        <begin position="57"/>
        <end position="79"/>
    </location>
</feature>
<evidence type="ECO:0000256" key="8">
    <source>
        <dbReference type="ARBA" id="ARBA00048679"/>
    </source>
</evidence>
<evidence type="ECO:0000313" key="11">
    <source>
        <dbReference type="EMBL" id="GFR92992.1"/>
    </source>
</evidence>
<comment type="caution">
    <text evidence="11">The sequence shown here is derived from an EMBL/GenBank/DDBJ whole genome shotgun (WGS) entry which is preliminary data.</text>
</comment>
<keyword evidence="5" id="KW-0418">Kinase</keyword>
<feature type="region of interest" description="Disordered" evidence="9">
    <location>
        <begin position="148"/>
        <end position="173"/>
    </location>
</feature>
<dbReference type="Proteomes" id="UP000762676">
    <property type="component" value="Unassembled WGS sequence"/>
</dbReference>
<evidence type="ECO:0000256" key="1">
    <source>
        <dbReference type="ARBA" id="ARBA00012513"/>
    </source>
</evidence>
<evidence type="ECO:0000256" key="9">
    <source>
        <dbReference type="SAM" id="MobiDB-lite"/>
    </source>
</evidence>
<accession>A0AAV4H4L1</accession>
<name>A0AAV4H4L1_9GAST</name>
<keyword evidence="12" id="KW-1185">Reference proteome</keyword>
<dbReference type="AlphaFoldDB" id="A0AAV4H4L1"/>
<dbReference type="Gene3D" id="3.30.70.1390">
    <property type="entry name" value="ROC domain from the Parkinson's disease-associated leucine-rich repeat kinase 2"/>
    <property type="match status" value="2"/>
</dbReference>
<dbReference type="GO" id="GO:0005524">
    <property type="term" value="F:ATP binding"/>
    <property type="evidence" value="ECO:0007669"/>
    <property type="project" value="UniProtKB-KW"/>
</dbReference>
<dbReference type="PANTHER" id="PTHR47508:SF4">
    <property type="match status" value="1"/>
</dbReference>
<dbReference type="PROSITE" id="PS51424">
    <property type="entry name" value="ROC"/>
    <property type="match status" value="1"/>
</dbReference>
<feature type="region of interest" description="Disordered" evidence="9">
    <location>
        <begin position="211"/>
        <end position="251"/>
    </location>
</feature>
<keyword evidence="4" id="KW-0547">Nucleotide-binding</keyword>
<dbReference type="Pfam" id="PF08477">
    <property type="entry name" value="Roc"/>
    <property type="match status" value="1"/>
</dbReference>
<dbReference type="InterPro" id="IPR036388">
    <property type="entry name" value="WH-like_DNA-bd_sf"/>
</dbReference>
<feature type="compositionally biased region" description="Basic and acidic residues" evidence="9">
    <location>
        <begin position="239"/>
        <end position="251"/>
    </location>
</feature>
<dbReference type="PANTHER" id="PTHR47508">
    <property type="entry name" value="SAM DOMAIN-CONTAINING PROTEIN-RELATED"/>
    <property type="match status" value="1"/>
</dbReference>
<keyword evidence="6" id="KW-0067">ATP-binding</keyword>
<dbReference type="Gene3D" id="3.40.50.300">
    <property type="entry name" value="P-loop containing nucleotide triphosphate hydrolases"/>
    <property type="match status" value="1"/>
</dbReference>
<comment type="catalytic activity">
    <reaction evidence="7">
        <text>L-threonyl-[protein] + ATP = O-phospho-L-threonyl-[protein] + ADP + H(+)</text>
        <dbReference type="Rhea" id="RHEA:46608"/>
        <dbReference type="Rhea" id="RHEA-COMP:11060"/>
        <dbReference type="Rhea" id="RHEA-COMP:11605"/>
        <dbReference type="ChEBI" id="CHEBI:15378"/>
        <dbReference type="ChEBI" id="CHEBI:30013"/>
        <dbReference type="ChEBI" id="CHEBI:30616"/>
        <dbReference type="ChEBI" id="CHEBI:61977"/>
        <dbReference type="ChEBI" id="CHEBI:456216"/>
        <dbReference type="EC" id="2.7.11.1"/>
    </reaction>
</comment>
<dbReference type="Gene3D" id="1.10.10.10">
    <property type="entry name" value="Winged helix-like DNA-binding domain superfamily/Winged helix DNA-binding domain"/>
    <property type="match status" value="1"/>
</dbReference>
<proteinExistence type="predicted"/>
<keyword evidence="2" id="KW-0808">Transferase</keyword>
<evidence type="ECO:0000256" key="5">
    <source>
        <dbReference type="ARBA" id="ARBA00022777"/>
    </source>
</evidence>
<organism evidence="11 12">
    <name type="scientific">Elysia marginata</name>
    <dbReference type="NCBI Taxonomy" id="1093978"/>
    <lineage>
        <taxon>Eukaryota</taxon>
        <taxon>Metazoa</taxon>
        <taxon>Spiralia</taxon>
        <taxon>Lophotrochozoa</taxon>
        <taxon>Mollusca</taxon>
        <taxon>Gastropoda</taxon>
        <taxon>Heterobranchia</taxon>
        <taxon>Euthyneura</taxon>
        <taxon>Panpulmonata</taxon>
        <taxon>Sacoglossa</taxon>
        <taxon>Placobranchoidea</taxon>
        <taxon>Plakobranchidae</taxon>
        <taxon>Elysia</taxon>
    </lineage>
</organism>
<dbReference type="Pfam" id="PF16095">
    <property type="entry name" value="COR-A"/>
    <property type="match status" value="1"/>
</dbReference>
<dbReference type="SUPFAM" id="SSF52540">
    <property type="entry name" value="P-loop containing nucleoside triphosphate hydrolases"/>
    <property type="match status" value="1"/>
</dbReference>
<dbReference type="InterPro" id="IPR032171">
    <property type="entry name" value="COR-A"/>
</dbReference>
<evidence type="ECO:0000256" key="2">
    <source>
        <dbReference type="ARBA" id="ARBA00022679"/>
    </source>
</evidence>
<evidence type="ECO:0000313" key="12">
    <source>
        <dbReference type="Proteomes" id="UP000762676"/>
    </source>
</evidence>
<feature type="domain" description="Roc" evidence="10">
    <location>
        <begin position="36"/>
        <end position="431"/>
    </location>
</feature>
<keyword evidence="3" id="KW-0677">Repeat</keyword>
<evidence type="ECO:0000256" key="7">
    <source>
        <dbReference type="ARBA" id="ARBA00047899"/>
    </source>
</evidence>
<reference evidence="11 12" key="1">
    <citation type="journal article" date="2021" name="Elife">
        <title>Chloroplast acquisition without the gene transfer in kleptoplastic sea slugs, Plakobranchus ocellatus.</title>
        <authorList>
            <person name="Maeda T."/>
            <person name="Takahashi S."/>
            <person name="Yoshida T."/>
            <person name="Shimamura S."/>
            <person name="Takaki Y."/>
            <person name="Nagai Y."/>
            <person name="Toyoda A."/>
            <person name="Suzuki Y."/>
            <person name="Arimoto A."/>
            <person name="Ishii H."/>
            <person name="Satoh N."/>
            <person name="Nishiyama T."/>
            <person name="Hasebe M."/>
            <person name="Maruyama T."/>
            <person name="Minagawa J."/>
            <person name="Obokata J."/>
            <person name="Shigenobu S."/>
        </authorList>
    </citation>
    <scope>NUCLEOTIDE SEQUENCE [LARGE SCALE GENOMIC DNA]</scope>
</reference>